<accession>A0A7R6SVF4</accession>
<name>A0A7R6SVF4_9GAMM</name>
<dbReference type="RefSeq" id="WP_201349979.1">
    <property type="nucleotide sequence ID" value="NZ_AP014546.1"/>
</dbReference>
<protein>
    <submittedName>
        <fullName evidence="1">Uncharacterized protein</fullName>
    </submittedName>
</protein>
<reference evidence="1 2" key="1">
    <citation type="journal article" date="2008" name="Int. J. Syst. Evol. Microbiol.">
        <title>Neptunomonas japonica sp. nov., an Osedax japonicus symbiont-like bacterium isolated from sediment adjacent to sperm whale carcasses off Kagoshima, Japan.</title>
        <authorList>
            <person name="Miyazaki M."/>
            <person name="Nogi Y."/>
            <person name="Fujiwara Y."/>
            <person name="Kawato M."/>
            <person name="Kubokawa K."/>
            <person name="Horikoshi K."/>
        </authorList>
    </citation>
    <scope>NUCLEOTIDE SEQUENCE [LARGE SCALE GENOMIC DNA]</scope>
    <source>
        <strain evidence="1 2">JAMM 1380</strain>
    </source>
</reference>
<dbReference type="AlphaFoldDB" id="A0A7R6SVF4"/>
<keyword evidence="2" id="KW-1185">Reference proteome</keyword>
<sequence>MSDYKGSYQTFGRTTVEKRHSCPLCFRYVLRLDFVDESSFAATVTVEDRPTANDGSRTMYVCIALSQKPGNGHLTRMIADTRQYFKDEGYTHAEYVIDKEQQRIEL</sequence>
<dbReference type="EMBL" id="AP014546">
    <property type="protein sequence ID" value="BBB29365.1"/>
    <property type="molecule type" value="Genomic_DNA"/>
</dbReference>
<evidence type="ECO:0000313" key="2">
    <source>
        <dbReference type="Proteomes" id="UP000595332"/>
    </source>
</evidence>
<proteinExistence type="predicted"/>
<evidence type="ECO:0000313" key="1">
    <source>
        <dbReference type="EMBL" id="BBB29365.1"/>
    </source>
</evidence>
<dbReference type="KEGG" id="njp:NEJAP_1413"/>
<gene>
    <name evidence="1" type="ORF">NEJAP_1413</name>
</gene>
<organism evidence="1 2">
    <name type="scientific">Neptunomonas japonica JAMM 1380</name>
    <dbReference type="NCBI Taxonomy" id="1441457"/>
    <lineage>
        <taxon>Bacteria</taxon>
        <taxon>Pseudomonadati</taxon>
        <taxon>Pseudomonadota</taxon>
        <taxon>Gammaproteobacteria</taxon>
        <taxon>Oceanospirillales</taxon>
        <taxon>Oceanospirillaceae</taxon>
        <taxon>Neptunomonas</taxon>
    </lineage>
</organism>
<dbReference type="Proteomes" id="UP000595332">
    <property type="component" value="Chromosome"/>
</dbReference>